<proteinExistence type="inferred from homology"/>
<dbReference type="InterPro" id="IPR016691">
    <property type="entry name" value="TRMT11"/>
</dbReference>
<dbReference type="EMBL" id="OV725082">
    <property type="protein sequence ID" value="CAH1406059.1"/>
    <property type="molecule type" value="Genomic_DNA"/>
</dbReference>
<comment type="subunit">
    <text evidence="11">Part of the heterodimeric TRMT11-TRM112 methyltransferase complex; this complex forms an active tRNA methyltransferase, where TRMT112 acts as an activator of the catalytic subunit TRMT11.</text>
</comment>
<dbReference type="EC" id="2.1.1.214" evidence="12"/>
<name>A0A9P0MV12_NEZVI</name>
<dbReference type="GO" id="GO:0043527">
    <property type="term" value="C:tRNA methyltransferase complex"/>
    <property type="evidence" value="ECO:0007669"/>
    <property type="project" value="UniProtKB-ARBA"/>
</dbReference>
<dbReference type="GO" id="GO:0032259">
    <property type="term" value="P:methylation"/>
    <property type="evidence" value="ECO:0007669"/>
    <property type="project" value="UniProtKB-UniRule"/>
</dbReference>
<dbReference type="OrthoDB" id="296065at2759"/>
<evidence type="ECO:0000256" key="5">
    <source>
        <dbReference type="ARBA" id="ARBA00022679"/>
    </source>
</evidence>
<keyword evidence="7 15" id="KW-0819">tRNA processing</keyword>
<reference evidence="18" key="1">
    <citation type="submission" date="2022-01" db="EMBL/GenBank/DDBJ databases">
        <authorList>
            <person name="King R."/>
        </authorList>
    </citation>
    <scope>NUCLEOTIDE SEQUENCE</scope>
</reference>
<evidence type="ECO:0000256" key="8">
    <source>
        <dbReference type="ARBA" id="ARBA00022884"/>
    </source>
</evidence>
<keyword evidence="8 15" id="KW-0694">RNA-binding</keyword>
<comment type="function">
    <text evidence="10">Catalytic subunit of the TRMT11-TRM112 methyltransferase complex, that specifically mediates the S-adenosyl-L-methionine-dependent N(2)-methylation of guanosine nucleotide at position 10 (m2G10) in tRNAs. This is one of the major tRNA (guanine-N(2))-methyltransferases.</text>
</comment>
<dbReference type="PROSITE" id="PS00092">
    <property type="entry name" value="N6_MTASE"/>
    <property type="match status" value="1"/>
</dbReference>
<dbReference type="GO" id="GO:0005737">
    <property type="term" value="C:cytoplasm"/>
    <property type="evidence" value="ECO:0007669"/>
    <property type="project" value="UniProtKB-SubCell"/>
</dbReference>
<dbReference type="PANTHER" id="PTHR13370:SF3">
    <property type="entry name" value="TRNA (GUANINE(10)-N2)-METHYLTRANSFERASE HOMOLOG"/>
    <property type="match status" value="1"/>
</dbReference>
<dbReference type="GO" id="GO:0160102">
    <property type="term" value="F:tRNA (guanine(10)-N2)-methyltransferase activity"/>
    <property type="evidence" value="ECO:0007669"/>
    <property type="project" value="UniProtKB-EC"/>
</dbReference>
<evidence type="ECO:0000313" key="19">
    <source>
        <dbReference type="Proteomes" id="UP001152798"/>
    </source>
</evidence>
<keyword evidence="19" id="KW-1185">Reference proteome</keyword>
<keyword evidence="3 15" id="KW-0820">tRNA-binding</keyword>
<evidence type="ECO:0000256" key="11">
    <source>
        <dbReference type="ARBA" id="ARBA00065434"/>
    </source>
</evidence>
<evidence type="ECO:0000256" key="13">
    <source>
        <dbReference type="ARBA" id="ARBA00067484"/>
    </source>
</evidence>
<dbReference type="AlphaFoldDB" id="A0A9P0MV12"/>
<evidence type="ECO:0000256" key="15">
    <source>
        <dbReference type="PROSITE-ProRule" id="PRU00959"/>
    </source>
</evidence>
<dbReference type="SUPFAM" id="SSF53335">
    <property type="entry name" value="S-adenosyl-L-methionine-dependent methyltransferases"/>
    <property type="match status" value="1"/>
</dbReference>
<evidence type="ECO:0000256" key="4">
    <source>
        <dbReference type="ARBA" id="ARBA00022603"/>
    </source>
</evidence>
<evidence type="ECO:0000256" key="1">
    <source>
        <dbReference type="ARBA" id="ARBA00004496"/>
    </source>
</evidence>
<dbReference type="CDD" id="cd02440">
    <property type="entry name" value="AdoMet_MTases"/>
    <property type="match status" value="1"/>
</dbReference>
<dbReference type="PIRSF" id="PIRSF017259">
    <property type="entry name" value="tRNA_mtfrase_TRM11"/>
    <property type="match status" value="1"/>
</dbReference>
<dbReference type="GO" id="GO:0008033">
    <property type="term" value="P:tRNA processing"/>
    <property type="evidence" value="ECO:0007669"/>
    <property type="project" value="UniProtKB-UniRule"/>
</dbReference>
<dbReference type="Pfam" id="PF01170">
    <property type="entry name" value="UPF0020"/>
    <property type="match status" value="1"/>
</dbReference>
<dbReference type="PRINTS" id="PR00507">
    <property type="entry name" value="N12N6MTFRASE"/>
</dbReference>
<keyword evidence="2" id="KW-0963">Cytoplasm</keyword>
<evidence type="ECO:0000256" key="7">
    <source>
        <dbReference type="ARBA" id="ARBA00022694"/>
    </source>
</evidence>
<evidence type="ECO:0000256" key="12">
    <source>
        <dbReference type="ARBA" id="ARBA00066937"/>
    </source>
</evidence>
<feature type="domain" description="Ribosomal RNA large subunit methyltransferase K/L-like methyltransferase" evidence="16">
    <location>
        <begin position="185"/>
        <end position="310"/>
    </location>
</feature>
<evidence type="ECO:0000259" key="17">
    <source>
        <dbReference type="Pfam" id="PF25904"/>
    </source>
</evidence>
<dbReference type="PANTHER" id="PTHR13370">
    <property type="entry name" value="RNA METHYLASE-RELATED"/>
    <property type="match status" value="1"/>
</dbReference>
<evidence type="ECO:0000256" key="2">
    <source>
        <dbReference type="ARBA" id="ARBA00022490"/>
    </source>
</evidence>
<dbReference type="Pfam" id="PF25904">
    <property type="entry name" value="Tmrp11_N"/>
    <property type="match status" value="1"/>
</dbReference>
<sequence>MSSGMKKYLFWFANEHLDFRINEIKSIVSLLNVDLKWLKTPYEDPFWIGELDSDESATKIASRSITVRYIIDLWSTAPSVSELHNELHGLSHSLLAPYSDASFKIKVEIFGKSQTQKEKLDKIESFNYLPLNGRVQLKNPELALQYIEYYGVDHSIAPLHPRELYFGRVVAQCQRDLISKHSLKKRKFIGNTSMDPQLSLIMANQAKISKGDLVFDPFVGSGSLLIAAAEFGGYVLGTDIDYLMLHGKSRPTRKQDRDKPRNNESVFCNMKQYQLEDHYIDIIVADSSLPLWRPDILFDAIITDPPYGMREAIEKVGCRKEEKRISEQHLPTHIPSKVVYPLCRLMSDLLDFAALHLTVGARLVTWLPIIRCEYDEKKLPHHDCLQLVGNSEQILSTTSSRRLLTYEKNKNFKPNSSSNGILYSEETFRERYYKYVEQLRKVKGCEKDS</sequence>
<accession>A0A9P0MV12</accession>
<dbReference type="PROSITE" id="PS51627">
    <property type="entry name" value="SAM_MT_TRM11"/>
    <property type="match status" value="1"/>
</dbReference>
<comment type="similarity">
    <text evidence="15">Belongs to the class I-like SAM-binding methyltransferase superfamily. TRM11 methyltransferase family.</text>
</comment>
<evidence type="ECO:0000256" key="3">
    <source>
        <dbReference type="ARBA" id="ARBA00022555"/>
    </source>
</evidence>
<dbReference type="GO" id="GO:0000049">
    <property type="term" value="F:tRNA binding"/>
    <property type="evidence" value="ECO:0007669"/>
    <property type="project" value="UniProtKB-UniRule"/>
</dbReference>
<comment type="catalytic activity">
    <reaction evidence="9">
        <text>guanosine(10) in tRNA + S-adenosyl-L-methionine = N(2)-methylguanosine(10) in tRNA + S-adenosyl-L-homocysteine + H(+)</text>
        <dbReference type="Rhea" id="RHEA:43128"/>
        <dbReference type="Rhea" id="RHEA-COMP:10355"/>
        <dbReference type="Rhea" id="RHEA-COMP:10357"/>
        <dbReference type="ChEBI" id="CHEBI:15378"/>
        <dbReference type="ChEBI" id="CHEBI:57856"/>
        <dbReference type="ChEBI" id="CHEBI:59789"/>
        <dbReference type="ChEBI" id="CHEBI:74269"/>
        <dbReference type="ChEBI" id="CHEBI:74481"/>
        <dbReference type="EC" id="2.1.1.214"/>
    </reaction>
    <physiologicalReaction direction="left-to-right" evidence="9">
        <dbReference type="Rhea" id="RHEA:43129"/>
    </physiologicalReaction>
</comment>
<feature type="domain" description="tRNA (guanine(10)-N(2))-methyltransferase TRMT11 N-terminal" evidence="17">
    <location>
        <begin position="6"/>
        <end position="175"/>
    </location>
</feature>
<evidence type="ECO:0000256" key="14">
    <source>
        <dbReference type="ARBA" id="ARBA00075308"/>
    </source>
</evidence>
<organism evidence="18 19">
    <name type="scientific">Nezara viridula</name>
    <name type="common">Southern green stink bug</name>
    <name type="synonym">Cimex viridulus</name>
    <dbReference type="NCBI Taxonomy" id="85310"/>
    <lineage>
        <taxon>Eukaryota</taxon>
        <taxon>Metazoa</taxon>
        <taxon>Ecdysozoa</taxon>
        <taxon>Arthropoda</taxon>
        <taxon>Hexapoda</taxon>
        <taxon>Insecta</taxon>
        <taxon>Pterygota</taxon>
        <taxon>Neoptera</taxon>
        <taxon>Paraneoptera</taxon>
        <taxon>Hemiptera</taxon>
        <taxon>Heteroptera</taxon>
        <taxon>Panheteroptera</taxon>
        <taxon>Pentatomomorpha</taxon>
        <taxon>Pentatomoidea</taxon>
        <taxon>Pentatomidae</taxon>
        <taxon>Pentatominae</taxon>
        <taxon>Nezara</taxon>
    </lineage>
</organism>
<gene>
    <name evidence="18" type="ORF">NEZAVI_LOCUS14090</name>
</gene>
<dbReference type="Gene3D" id="3.40.50.150">
    <property type="entry name" value="Vaccinia Virus protein VP39"/>
    <property type="match status" value="1"/>
</dbReference>
<dbReference type="Proteomes" id="UP001152798">
    <property type="component" value="Chromosome 6"/>
</dbReference>
<comment type="subcellular location">
    <subcellularLocation>
        <location evidence="1">Cytoplasm</location>
    </subcellularLocation>
</comment>
<dbReference type="InterPro" id="IPR029063">
    <property type="entry name" value="SAM-dependent_MTases_sf"/>
</dbReference>
<dbReference type="InterPro" id="IPR000241">
    <property type="entry name" value="RlmKL-like_Mtase"/>
</dbReference>
<dbReference type="InterPro" id="IPR002052">
    <property type="entry name" value="DNA_methylase_N6_adenine_CS"/>
</dbReference>
<evidence type="ECO:0000256" key="9">
    <source>
        <dbReference type="ARBA" id="ARBA00050985"/>
    </source>
</evidence>
<evidence type="ECO:0000259" key="16">
    <source>
        <dbReference type="Pfam" id="PF01170"/>
    </source>
</evidence>
<keyword evidence="5 15" id="KW-0808">Transferase</keyword>
<evidence type="ECO:0000256" key="10">
    <source>
        <dbReference type="ARBA" id="ARBA00056270"/>
    </source>
</evidence>
<protein>
    <recommendedName>
        <fullName evidence="13">tRNA (guanine(10)-N(2))-methyltransferase TRMT11</fullName>
        <ecNumber evidence="12">2.1.1.214</ecNumber>
    </recommendedName>
    <alternativeName>
        <fullName evidence="14">tRNA methyltransferase 11 homolog</fullName>
    </alternativeName>
</protein>
<evidence type="ECO:0000313" key="18">
    <source>
        <dbReference type="EMBL" id="CAH1406059.1"/>
    </source>
</evidence>
<keyword evidence="4 15" id="KW-0489">Methyltransferase</keyword>
<dbReference type="InterPro" id="IPR059073">
    <property type="entry name" value="TRMT11_N"/>
</dbReference>
<evidence type="ECO:0000256" key="6">
    <source>
        <dbReference type="ARBA" id="ARBA00022691"/>
    </source>
</evidence>
<keyword evidence="6 15" id="KW-0949">S-adenosyl-L-methionine</keyword>